<dbReference type="Pfam" id="PF07690">
    <property type="entry name" value="MFS_1"/>
    <property type="match status" value="1"/>
</dbReference>
<comment type="subcellular location">
    <subcellularLocation>
        <location evidence="1">Membrane</location>
        <topology evidence="1">Multi-pass membrane protein</topology>
    </subcellularLocation>
</comment>
<gene>
    <name evidence="8" type="ORF">BURMUCGD2_5618</name>
</gene>
<reference evidence="8 9" key="1">
    <citation type="journal article" date="2012" name="J. Bacteriol.">
        <title>Draft Genome Sequence Determination for Cystic Fibrosis and Chronic Granulomatous Disease Burkholderia multivorans Isolates.</title>
        <authorList>
            <person name="Varga J.J."/>
            <person name="Losada L."/>
            <person name="Zelazny A.M."/>
            <person name="Brinkac L."/>
            <person name="Harkins D."/>
            <person name="Radune D."/>
            <person name="Hostetler J."/>
            <person name="Sampaio E.P."/>
            <person name="Ronning C.M."/>
            <person name="Nierman W.C."/>
            <person name="Greenberg D.E."/>
            <person name="Holland S.M."/>
            <person name="Goldberg J.B."/>
        </authorList>
    </citation>
    <scope>NUCLEOTIDE SEQUENCE [LARGE SCALE GENOMIC DNA]</scope>
    <source>
        <strain evidence="8 9">CGD2</strain>
    </source>
</reference>
<evidence type="ECO:0000256" key="6">
    <source>
        <dbReference type="SAM" id="Phobius"/>
    </source>
</evidence>
<evidence type="ECO:0000256" key="4">
    <source>
        <dbReference type="ARBA" id="ARBA00022989"/>
    </source>
</evidence>
<accession>B9BKL0</accession>
<feature type="domain" description="Major facilitator superfamily (MFS) profile" evidence="7">
    <location>
        <begin position="41"/>
        <end position="446"/>
    </location>
</feature>
<evidence type="ECO:0000313" key="8">
    <source>
        <dbReference type="EMBL" id="EEE08477.1"/>
    </source>
</evidence>
<feature type="transmembrane region" description="Helical" evidence="6">
    <location>
        <begin position="131"/>
        <end position="153"/>
    </location>
</feature>
<comment type="caution">
    <text evidence="8">The sequence shown here is derived from an EMBL/GenBank/DDBJ whole genome shotgun (WGS) entry which is preliminary data.</text>
</comment>
<dbReference type="PANTHER" id="PTHR43791">
    <property type="entry name" value="PERMEASE-RELATED"/>
    <property type="match status" value="1"/>
</dbReference>
<keyword evidence="2" id="KW-0813">Transport</keyword>
<keyword evidence="4 6" id="KW-1133">Transmembrane helix</keyword>
<dbReference type="InterPro" id="IPR020846">
    <property type="entry name" value="MFS_dom"/>
</dbReference>
<keyword evidence="5 6" id="KW-0472">Membrane</keyword>
<feature type="transmembrane region" description="Helical" evidence="6">
    <location>
        <begin position="165"/>
        <end position="188"/>
    </location>
</feature>
<dbReference type="FunFam" id="1.20.1250.20:FF:000018">
    <property type="entry name" value="MFS transporter permease"/>
    <property type="match status" value="1"/>
</dbReference>
<dbReference type="CDD" id="cd17319">
    <property type="entry name" value="MFS_ExuT_GudP_like"/>
    <property type="match status" value="1"/>
</dbReference>
<organism evidence="8 9">
    <name type="scientific">Burkholderia multivorans CGD2</name>
    <dbReference type="NCBI Taxonomy" id="513052"/>
    <lineage>
        <taxon>Bacteria</taxon>
        <taxon>Pseudomonadati</taxon>
        <taxon>Pseudomonadota</taxon>
        <taxon>Betaproteobacteria</taxon>
        <taxon>Burkholderiales</taxon>
        <taxon>Burkholderiaceae</taxon>
        <taxon>Burkholderia</taxon>
        <taxon>Burkholderia cepacia complex</taxon>
    </lineage>
</organism>
<evidence type="ECO:0000256" key="2">
    <source>
        <dbReference type="ARBA" id="ARBA00022448"/>
    </source>
</evidence>
<dbReference type="EMBL" id="ACFC01000002">
    <property type="protein sequence ID" value="EEE08477.1"/>
    <property type="molecule type" value="Genomic_DNA"/>
</dbReference>
<sequence>MAGDTTMKSRYSAPPLAGDAIPLTDPPTFEARTYAKVSRRLIPFLMLCYLGAYLDRVNVGFAKLQMLNDLRFSETVYGMGAGIFFLGYFLFEVPSNLILHRVGARRWLARIMLTWAVISASFVFVKSPAAFYVLRFLLGVAEAGFAPGVILYLTYWYPSARRAKALSLFFMAIPLAGIVGGPLSGAIMHTLHGAMSMAGWKWLFLLEALPSLVLGVAILRYLDDGIAQAKWLSDPEKALLARNVAGDEAHKTAHLSIRAFVGDRRLWLMAAIYFCVVLGQYGLTFWLPTIIRKAGVSDPLWVGVFTAIPYLCAIVALPLIGMSADRRRERRLHLAVPMLVAAAGFAALPALGSVTASIVCLSIAAAGILASSSQFWSLPTALLGGVSAAAGIAAVNCFANLAGFFSPAIVGWLNDLTGKSTAGLIFISAAVTLGAALVFAVPARSVNR</sequence>
<feature type="transmembrane region" description="Helical" evidence="6">
    <location>
        <begin position="200"/>
        <end position="222"/>
    </location>
</feature>
<evidence type="ECO:0000313" key="9">
    <source>
        <dbReference type="Proteomes" id="UP000004535"/>
    </source>
</evidence>
<name>B9BKL0_9BURK</name>
<feature type="transmembrane region" description="Helical" evidence="6">
    <location>
        <begin position="76"/>
        <end position="95"/>
    </location>
</feature>
<dbReference type="PROSITE" id="PS50850">
    <property type="entry name" value="MFS"/>
    <property type="match status" value="1"/>
</dbReference>
<evidence type="ECO:0000256" key="3">
    <source>
        <dbReference type="ARBA" id="ARBA00022692"/>
    </source>
</evidence>
<evidence type="ECO:0000256" key="1">
    <source>
        <dbReference type="ARBA" id="ARBA00004141"/>
    </source>
</evidence>
<feature type="transmembrane region" description="Helical" evidence="6">
    <location>
        <begin position="300"/>
        <end position="320"/>
    </location>
</feature>
<dbReference type="Gene3D" id="1.20.1250.20">
    <property type="entry name" value="MFS general substrate transporter like domains"/>
    <property type="match status" value="2"/>
</dbReference>
<dbReference type="InterPro" id="IPR011701">
    <property type="entry name" value="MFS"/>
</dbReference>
<feature type="transmembrane region" description="Helical" evidence="6">
    <location>
        <begin position="388"/>
        <end position="410"/>
    </location>
</feature>
<feature type="transmembrane region" description="Helical" evidence="6">
    <location>
        <begin position="332"/>
        <end position="350"/>
    </location>
</feature>
<evidence type="ECO:0000256" key="5">
    <source>
        <dbReference type="ARBA" id="ARBA00023136"/>
    </source>
</evidence>
<dbReference type="GO" id="GO:0016020">
    <property type="term" value="C:membrane"/>
    <property type="evidence" value="ECO:0007669"/>
    <property type="project" value="UniProtKB-SubCell"/>
</dbReference>
<feature type="transmembrane region" description="Helical" evidence="6">
    <location>
        <begin position="41"/>
        <end position="64"/>
    </location>
</feature>
<dbReference type="GO" id="GO:0022857">
    <property type="term" value="F:transmembrane transporter activity"/>
    <property type="evidence" value="ECO:0007669"/>
    <property type="project" value="InterPro"/>
</dbReference>
<dbReference type="SUPFAM" id="SSF103473">
    <property type="entry name" value="MFS general substrate transporter"/>
    <property type="match status" value="1"/>
</dbReference>
<keyword evidence="3 6" id="KW-0812">Transmembrane</keyword>
<dbReference type="PANTHER" id="PTHR43791:SF36">
    <property type="entry name" value="TRANSPORTER, PUTATIVE (AFU_ORTHOLOGUE AFUA_6G08340)-RELATED"/>
    <property type="match status" value="1"/>
</dbReference>
<dbReference type="InterPro" id="IPR036259">
    <property type="entry name" value="MFS_trans_sf"/>
</dbReference>
<dbReference type="AlphaFoldDB" id="B9BKL0"/>
<protein>
    <submittedName>
        <fullName evidence="8">Major facilitator superfamily MFS_1</fullName>
    </submittedName>
</protein>
<feature type="transmembrane region" description="Helical" evidence="6">
    <location>
        <begin position="356"/>
        <end position="376"/>
    </location>
</feature>
<evidence type="ECO:0000259" key="7">
    <source>
        <dbReference type="PROSITE" id="PS50850"/>
    </source>
</evidence>
<feature type="transmembrane region" description="Helical" evidence="6">
    <location>
        <begin position="266"/>
        <end position="288"/>
    </location>
</feature>
<dbReference type="Proteomes" id="UP000004535">
    <property type="component" value="Unassembled WGS sequence"/>
</dbReference>
<proteinExistence type="predicted"/>
<feature type="transmembrane region" description="Helical" evidence="6">
    <location>
        <begin position="422"/>
        <end position="443"/>
    </location>
</feature>
<feature type="transmembrane region" description="Helical" evidence="6">
    <location>
        <begin position="107"/>
        <end position="125"/>
    </location>
</feature>